<feature type="signal peptide" evidence="1">
    <location>
        <begin position="1"/>
        <end position="22"/>
    </location>
</feature>
<gene>
    <name evidence="2" type="ORF">NWE73_10705</name>
</gene>
<organism evidence="2 3">
    <name type="scientific">Bdellovibrio svalbardensis</name>
    <dbReference type="NCBI Taxonomy" id="2972972"/>
    <lineage>
        <taxon>Bacteria</taxon>
        <taxon>Pseudomonadati</taxon>
        <taxon>Bdellovibrionota</taxon>
        <taxon>Bdellovibrionia</taxon>
        <taxon>Bdellovibrionales</taxon>
        <taxon>Pseudobdellovibrionaceae</taxon>
        <taxon>Bdellovibrio</taxon>
    </lineage>
</organism>
<comment type="caution">
    <text evidence="2">The sequence shown here is derived from an EMBL/GenBank/DDBJ whole genome shotgun (WGS) entry which is preliminary data.</text>
</comment>
<reference evidence="2" key="1">
    <citation type="submission" date="2022-08" db="EMBL/GenBank/DDBJ databases">
        <title>Novel Bdellovibrio Species Isolated from Svalbard: Designation Bdellovibrio svalbardensis.</title>
        <authorList>
            <person name="Mitchell R.J."/>
            <person name="Choi S.Y."/>
        </authorList>
    </citation>
    <scope>NUCLEOTIDE SEQUENCE</scope>
    <source>
        <strain evidence="2">PAP01</strain>
    </source>
</reference>
<dbReference type="RefSeq" id="WP_277578315.1">
    <property type="nucleotide sequence ID" value="NZ_JANRMI010000003.1"/>
</dbReference>
<feature type="chain" id="PRO_5046430245" evidence="1">
    <location>
        <begin position="23"/>
        <end position="317"/>
    </location>
</feature>
<evidence type="ECO:0000256" key="1">
    <source>
        <dbReference type="SAM" id="SignalP"/>
    </source>
</evidence>
<evidence type="ECO:0000313" key="2">
    <source>
        <dbReference type="EMBL" id="MDG0816837.1"/>
    </source>
</evidence>
<evidence type="ECO:0000313" key="3">
    <source>
        <dbReference type="Proteomes" id="UP001152321"/>
    </source>
</evidence>
<sequence>MKIRLVITSLILCVSYTGPAHAASPAPLPDSSIYRVFPSIRFIEGADLDLFRETYARSIGQQRAEYVNQATSLMMVGAGGTEAAKMLIAFDQHILNLRKQGRAQLGTTLEAVFKARLDEFYRYFQPQIQKLQFANMGSAQSNYDMAIYGVYSVNSNRKPGLQITVTVLNLRTGLEQNFVASGEGVTATQDLAGQVFHEYQSTKFPSSLKLMGKSIELVTKGMINRPSTAKMKDLNQEASWVCDSYNAHLPSEDDLRALGGLGDYRGGITIGKSGEENAHWALAGGRVYVSSGGWTAPDTNVNPAAFLNYICVRGGSR</sequence>
<dbReference type="Proteomes" id="UP001152321">
    <property type="component" value="Unassembled WGS sequence"/>
</dbReference>
<keyword evidence="3" id="KW-1185">Reference proteome</keyword>
<dbReference type="EMBL" id="JANRMI010000003">
    <property type="protein sequence ID" value="MDG0816837.1"/>
    <property type="molecule type" value="Genomic_DNA"/>
</dbReference>
<name>A0ABT6DJ18_9BACT</name>
<keyword evidence="1" id="KW-0732">Signal</keyword>
<proteinExistence type="predicted"/>
<protein>
    <submittedName>
        <fullName evidence="2">Uncharacterized protein</fullName>
    </submittedName>
</protein>
<accession>A0ABT6DJ18</accession>